<dbReference type="SUPFAM" id="SSF48439">
    <property type="entry name" value="Protein prenylyltransferase"/>
    <property type="match status" value="1"/>
</dbReference>
<dbReference type="InterPro" id="IPR013105">
    <property type="entry name" value="TPR_2"/>
</dbReference>
<feature type="transmembrane region" description="Helical" evidence="17">
    <location>
        <begin position="7"/>
        <end position="27"/>
    </location>
</feature>
<evidence type="ECO:0000256" key="11">
    <source>
        <dbReference type="ARBA" id="ARBA00022824"/>
    </source>
</evidence>
<dbReference type="PROSITE" id="PS50005">
    <property type="entry name" value="TPR"/>
    <property type="match status" value="5"/>
</dbReference>
<keyword evidence="10 16" id="KW-0802">TPR repeat</keyword>
<evidence type="ECO:0000256" key="12">
    <source>
        <dbReference type="ARBA" id="ARBA00022989"/>
    </source>
</evidence>
<dbReference type="AlphaFoldDB" id="A0AAN8SIB7"/>
<dbReference type="PANTHER" id="PTHR44227">
    <property type="match status" value="1"/>
</dbReference>
<dbReference type="InterPro" id="IPR011990">
    <property type="entry name" value="TPR-like_helical_dom_sf"/>
</dbReference>
<evidence type="ECO:0000256" key="16">
    <source>
        <dbReference type="PROSITE-ProRule" id="PRU00339"/>
    </source>
</evidence>
<name>A0AAN8SIB7_POLSC</name>
<feature type="repeat" description="TPR" evidence="16">
    <location>
        <begin position="524"/>
        <end position="557"/>
    </location>
</feature>
<dbReference type="GO" id="GO:0030968">
    <property type="term" value="P:endoplasmic reticulum unfolded protein response"/>
    <property type="evidence" value="ECO:0007669"/>
    <property type="project" value="TreeGrafter"/>
</dbReference>
<dbReference type="EC" id="2.4.1.109" evidence="6"/>
<dbReference type="Pfam" id="PF07719">
    <property type="entry name" value="TPR_2"/>
    <property type="match status" value="1"/>
</dbReference>
<dbReference type="GO" id="GO:0005783">
    <property type="term" value="C:endoplasmic reticulum"/>
    <property type="evidence" value="ECO:0007669"/>
    <property type="project" value="UniProtKB-SubCell"/>
</dbReference>
<feature type="transmembrane region" description="Helical" evidence="17">
    <location>
        <begin position="127"/>
        <end position="144"/>
    </location>
</feature>
<evidence type="ECO:0000256" key="10">
    <source>
        <dbReference type="ARBA" id="ARBA00022803"/>
    </source>
</evidence>
<feature type="repeat" description="TPR" evidence="16">
    <location>
        <begin position="626"/>
        <end position="659"/>
    </location>
</feature>
<sequence>MGINPNSILFNVFGYLVIALLGATSSINSLNGDFVFDDTEVLVNNRDILPDTPLANVFRNDYWGTNLKSNHSHKSYRPLTILSFRLNYAAVGGLHPRGFHLVNIALHILISFLIWSVSLIILGKNKLFIGFLASVLFSVHPIHSEAVCGIVGRADLLCALFFILSLIIFSKSNCEGPKEWICISLSIFVAGISMFCKEQGVTVIGILSIYDMLFLNRITVTNFRDITCKIFGNGKETYQIRKLLRRQCILVASGLCLTLLRYYLMDFQGPTFQRVDNPASFEKDWLTRVLTYNYIFSLNIWLLLCPEWLCFDWSMGCIPIVTVFDFRILFVIIFWITFGFVVWKSLFIKNAERQRCVLLSLSLMVIPFLPASNLFFTVGFVVAERVLYIPSIGFCLLIVCGVEVLILSFPLNKNDLTLGFSLLAIVFLLRSFERSSDWKDEAILFNSGALVCPLNAKVHYNIAKNAVDSGNVEKAINEYREAIRLLPDYDQALNNLANILKSRGNLEEAENLLRRALDVRQEFPAAWMNLGIVLTQGNRFGEAEKCYNNALKYRKNYPDCYYNLGNMYLAQNRHAEAEKAWRVAVTLKPTFSIAWNNLILSKDNGGNLSMAISIANEALTHMPNDSGIHFNLANALGKAGEFQMSEKHFLAALKLNPTNPQYHTNLGVLYHRWKRYRNAMECYKKALKINPNFKSAKENYEALRKKMNQLE</sequence>
<evidence type="ECO:0000256" key="1">
    <source>
        <dbReference type="ARBA" id="ARBA00003582"/>
    </source>
</evidence>
<dbReference type="EMBL" id="JAWJWE010000001">
    <property type="protein sequence ID" value="KAK6645286.1"/>
    <property type="molecule type" value="Genomic_DNA"/>
</dbReference>
<evidence type="ECO:0000313" key="19">
    <source>
        <dbReference type="EMBL" id="KAK6645286.1"/>
    </source>
</evidence>
<dbReference type="PANTHER" id="PTHR44227:SF3">
    <property type="entry name" value="PROTEIN O-MANNOSYL-TRANSFERASE TMTC4"/>
    <property type="match status" value="1"/>
</dbReference>
<feature type="transmembrane region" description="Helical" evidence="17">
    <location>
        <begin position="324"/>
        <end position="346"/>
    </location>
</feature>
<feature type="transmembrane region" description="Helical" evidence="17">
    <location>
        <begin position="416"/>
        <end position="432"/>
    </location>
</feature>
<reference evidence="19 20" key="1">
    <citation type="submission" date="2023-10" db="EMBL/GenBank/DDBJ databases">
        <title>Genomes of two closely related lineages of the louse Polyplax serrata with different host specificities.</title>
        <authorList>
            <person name="Martinu J."/>
            <person name="Tarabai H."/>
            <person name="Stefka J."/>
            <person name="Hypsa V."/>
        </authorList>
    </citation>
    <scope>NUCLEOTIDE SEQUENCE [LARGE SCALE GENOMIC DNA]</scope>
    <source>
        <strain evidence="19">HR10_N</strain>
    </source>
</reference>
<evidence type="ECO:0000256" key="9">
    <source>
        <dbReference type="ARBA" id="ARBA00022737"/>
    </source>
</evidence>
<evidence type="ECO:0000256" key="13">
    <source>
        <dbReference type="ARBA" id="ARBA00023136"/>
    </source>
</evidence>
<evidence type="ECO:0000256" key="8">
    <source>
        <dbReference type="ARBA" id="ARBA00022692"/>
    </source>
</evidence>
<dbReference type="SMART" id="SM00028">
    <property type="entry name" value="TPR"/>
    <property type="match status" value="7"/>
</dbReference>
<dbReference type="Proteomes" id="UP001372834">
    <property type="component" value="Unassembled WGS sequence"/>
</dbReference>
<comment type="function">
    <text evidence="1">Transfers mannosyl residues to the hydroxyl group of serine or threonine residues.</text>
</comment>
<feature type="repeat" description="TPR" evidence="16">
    <location>
        <begin position="660"/>
        <end position="693"/>
    </location>
</feature>
<comment type="pathway">
    <text evidence="4">Protein modification; protein glycosylation.</text>
</comment>
<dbReference type="GO" id="GO:0004169">
    <property type="term" value="F:dolichyl-phosphate-mannose-protein mannosyltransferase activity"/>
    <property type="evidence" value="ECO:0007669"/>
    <property type="project" value="UniProtKB-EC"/>
</dbReference>
<evidence type="ECO:0000256" key="15">
    <source>
        <dbReference type="ARBA" id="ARBA00045102"/>
    </source>
</evidence>
<evidence type="ECO:0000256" key="3">
    <source>
        <dbReference type="ARBA" id="ARBA00004240"/>
    </source>
</evidence>
<evidence type="ECO:0000256" key="7">
    <source>
        <dbReference type="ARBA" id="ARBA00022679"/>
    </source>
</evidence>
<evidence type="ECO:0000256" key="14">
    <source>
        <dbReference type="ARBA" id="ARBA00045085"/>
    </source>
</evidence>
<comment type="subcellular location">
    <subcellularLocation>
        <location evidence="3">Endoplasmic reticulum</location>
    </subcellularLocation>
    <subcellularLocation>
        <location evidence="2">Membrane</location>
        <topology evidence="2">Multi-pass membrane protein</topology>
    </subcellularLocation>
</comment>
<dbReference type="Pfam" id="PF13414">
    <property type="entry name" value="TPR_11"/>
    <property type="match status" value="1"/>
</dbReference>
<evidence type="ECO:0000256" key="6">
    <source>
        <dbReference type="ARBA" id="ARBA00012839"/>
    </source>
</evidence>
<keyword evidence="9" id="KW-0677">Repeat</keyword>
<dbReference type="GO" id="GO:0016020">
    <property type="term" value="C:membrane"/>
    <property type="evidence" value="ECO:0007669"/>
    <property type="project" value="UniProtKB-SubCell"/>
</dbReference>
<comment type="caution">
    <text evidence="19">The sequence shown here is derived from an EMBL/GenBank/DDBJ whole genome shotgun (WGS) entry which is preliminary data.</text>
</comment>
<organism evidence="19 20">
    <name type="scientific">Polyplax serrata</name>
    <name type="common">Common mouse louse</name>
    <dbReference type="NCBI Taxonomy" id="468196"/>
    <lineage>
        <taxon>Eukaryota</taxon>
        <taxon>Metazoa</taxon>
        <taxon>Ecdysozoa</taxon>
        <taxon>Arthropoda</taxon>
        <taxon>Hexapoda</taxon>
        <taxon>Insecta</taxon>
        <taxon>Pterygota</taxon>
        <taxon>Neoptera</taxon>
        <taxon>Paraneoptera</taxon>
        <taxon>Psocodea</taxon>
        <taxon>Troctomorpha</taxon>
        <taxon>Phthiraptera</taxon>
        <taxon>Anoplura</taxon>
        <taxon>Polyplacidae</taxon>
        <taxon>Polyplax</taxon>
    </lineage>
</organism>
<keyword evidence="7" id="KW-0808">Transferase</keyword>
<dbReference type="Pfam" id="PF00515">
    <property type="entry name" value="TPR_1"/>
    <property type="match status" value="1"/>
</dbReference>
<keyword evidence="11" id="KW-0256">Endoplasmic reticulum</keyword>
<proteinExistence type="inferred from homology"/>
<evidence type="ECO:0000313" key="20">
    <source>
        <dbReference type="Proteomes" id="UP001372834"/>
    </source>
</evidence>
<feature type="repeat" description="TPR" evidence="16">
    <location>
        <begin position="456"/>
        <end position="489"/>
    </location>
</feature>
<comment type="catalytic activity">
    <reaction evidence="14">
        <text>a di-trans,poly-cis-dolichyl beta-D-mannosyl phosphate + L-threonyl-[protein] = 3-O-(alpha-D-mannosyl)-L-threonyl-[protein] + a di-trans,poly-cis-dolichyl phosphate + H(+)</text>
        <dbReference type="Rhea" id="RHEA:53396"/>
        <dbReference type="Rhea" id="RHEA-COMP:11060"/>
        <dbReference type="Rhea" id="RHEA-COMP:13547"/>
        <dbReference type="Rhea" id="RHEA-COMP:19498"/>
        <dbReference type="Rhea" id="RHEA-COMP:19501"/>
        <dbReference type="ChEBI" id="CHEBI:15378"/>
        <dbReference type="ChEBI" id="CHEBI:30013"/>
        <dbReference type="ChEBI" id="CHEBI:57683"/>
        <dbReference type="ChEBI" id="CHEBI:58211"/>
        <dbReference type="ChEBI" id="CHEBI:137323"/>
        <dbReference type="EC" id="2.4.1.109"/>
    </reaction>
</comment>
<feature type="transmembrane region" description="Helical" evidence="17">
    <location>
        <begin position="104"/>
        <end position="122"/>
    </location>
</feature>
<keyword evidence="13 17" id="KW-0472">Membrane</keyword>
<dbReference type="InterPro" id="IPR019734">
    <property type="entry name" value="TPR_rpt"/>
</dbReference>
<protein>
    <recommendedName>
        <fullName evidence="6">dolichyl-phosphate-mannose--protein mannosyltransferase</fullName>
        <ecNumber evidence="6">2.4.1.109</ecNumber>
    </recommendedName>
</protein>
<comment type="catalytic activity">
    <reaction evidence="15">
        <text>a di-trans,poly-cis-dolichyl beta-D-mannosyl phosphate + L-seryl-[protein] = 3-O-(alpha-D-mannosyl)-L-seryl-[protein] + a di-trans,poly-cis-dolichyl phosphate + H(+)</text>
        <dbReference type="Rhea" id="RHEA:17377"/>
        <dbReference type="Rhea" id="RHEA-COMP:9863"/>
        <dbReference type="Rhea" id="RHEA-COMP:13546"/>
        <dbReference type="Rhea" id="RHEA-COMP:19498"/>
        <dbReference type="Rhea" id="RHEA-COMP:19501"/>
        <dbReference type="ChEBI" id="CHEBI:15378"/>
        <dbReference type="ChEBI" id="CHEBI:29999"/>
        <dbReference type="ChEBI" id="CHEBI:57683"/>
        <dbReference type="ChEBI" id="CHEBI:58211"/>
        <dbReference type="ChEBI" id="CHEBI:137321"/>
        <dbReference type="EC" id="2.4.1.109"/>
    </reaction>
</comment>
<dbReference type="InterPro" id="IPR013618">
    <property type="entry name" value="TMTC_DUF1736"/>
</dbReference>
<keyword evidence="12 17" id="KW-1133">Transmembrane helix</keyword>
<feature type="repeat" description="TPR" evidence="16">
    <location>
        <begin position="558"/>
        <end position="591"/>
    </location>
</feature>
<comment type="similarity">
    <text evidence="5">Belongs to the TMTC family.</text>
</comment>
<evidence type="ECO:0000256" key="2">
    <source>
        <dbReference type="ARBA" id="ARBA00004141"/>
    </source>
</evidence>
<evidence type="ECO:0000259" key="18">
    <source>
        <dbReference type="Pfam" id="PF08409"/>
    </source>
</evidence>
<gene>
    <name evidence="19" type="ORF">RUM43_001562</name>
</gene>
<accession>A0AAN8SIB7</accession>
<keyword evidence="8 17" id="KW-0812">Transmembrane</keyword>
<dbReference type="Pfam" id="PF08409">
    <property type="entry name" value="TMTC_DUF1736"/>
    <property type="match status" value="1"/>
</dbReference>
<evidence type="ECO:0000256" key="17">
    <source>
        <dbReference type="SAM" id="Phobius"/>
    </source>
</evidence>
<evidence type="ECO:0000256" key="4">
    <source>
        <dbReference type="ARBA" id="ARBA00004922"/>
    </source>
</evidence>
<evidence type="ECO:0000256" key="5">
    <source>
        <dbReference type="ARBA" id="ARBA00007882"/>
    </source>
</evidence>
<feature type="transmembrane region" description="Helical" evidence="17">
    <location>
        <begin position="358"/>
        <end position="382"/>
    </location>
</feature>
<feature type="transmembrane region" description="Helical" evidence="17">
    <location>
        <begin position="285"/>
        <end position="304"/>
    </location>
</feature>
<feature type="transmembrane region" description="Helical" evidence="17">
    <location>
        <begin position="388"/>
        <end position="409"/>
    </location>
</feature>
<dbReference type="PROSITE" id="PS50293">
    <property type="entry name" value="TPR_REGION"/>
    <property type="match status" value="1"/>
</dbReference>
<feature type="domain" description="DUF1736" evidence="18">
    <location>
        <begin position="267"/>
        <end position="338"/>
    </location>
</feature>
<feature type="transmembrane region" description="Helical" evidence="17">
    <location>
        <begin position="150"/>
        <end position="169"/>
    </location>
</feature>
<dbReference type="Gene3D" id="1.25.40.10">
    <property type="entry name" value="Tetratricopeptide repeat domain"/>
    <property type="match status" value="3"/>
</dbReference>
<dbReference type="InterPro" id="IPR052346">
    <property type="entry name" value="O-mannosyl-transferase_TMTC"/>
</dbReference>
<dbReference type="Pfam" id="PF14559">
    <property type="entry name" value="TPR_19"/>
    <property type="match status" value="1"/>
</dbReference>